<reference evidence="4 5" key="1">
    <citation type="journal article" date="2018" name="PLoS Genet.">
        <title>Population sequencing reveals clonal diversity and ancestral inbreeding in the grapevine cultivar Chardonnay.</title>
        <authorList>
            <person name="Roach M.J."/>
            <person name="Johnson D.L."/>
            <person name="Bohlmann J."/>
            <person name="van Vuuren H.J."/>
            <person name="Jones S.J."/>
            <person name="Pretorius I.S."/>
            <person name="Schmidt S.A."/>
            <person name="Borneman A.R."/>
        </authorList>
    </citation>
    <scope>NUCLEOTIDE SEQUENCE [LARGE SCALE GENOMIC DNA]</scope>
    <source>
        <strain evidence="5">cv. Chardonnay</strain>
        <tissue evidence="4">Leaf</tissue>
    </source>
</reference>
<sequence length="768" mass="85206">MEVLPQYDMGGEWFCFSPPITPTLLPRDVLPNITPTLLPRDVLPNITPTLLPSDGFPPITPTLLPLLPSDGFPPITPTLLPSDVLPNLTPALLPRDVLPTITQLVKVYGMFARRAASFLIKHKIQKDIQFGRENDMALHAIQISCSREMLSQIRDETRARTAHIFSQYTGLIKALDGGNWNAIEDSLRSNPDLVRAKITPTGLTPLHIAALAGHVRVVEKLVDKLKPEDLGQKEDLLGYTPLALAASDGITEIAQCMLTKNRTLAGISDGDEMLPVVIACNRGKKEMTRFLYSHTPQEKLAPGQGKNGASLLSNCIASQILDVALDILKKHPRLAISLDMERIIPIFVLGQMPSLFKSGSQLWFWQRWIYSCIPVKVDHASDQIQVNVADDTQHSRDVKNNTAKVLRHLYGPVSYLLQLLGIKNIYAKKLRHAQATELLQCICNEIQKVNVEGTLGLRLHHTVIQAVKQGNVDFATEMIKYTPQLVQKTDINDRNIFFIAILNRQEKIFSLLHGLNNVKKMKMTSNVDRFGNNMLHLAAMLAPANQLDGISGAALQMQRELQWFKEVESIVPPICKDLVNADGKRPSELFTEQHANLVKEGEKWMKDIAASSSFVAALIVTIMFAAAFTIPGGNDDTGAPIFLGNDLFMVFIISDSISLFSATTSVLMFLGILTSQYAENKFLTRLPTKLIIGLSTLFFSIATMMIAFCAALAILLKGRSTKVVIIPIILLACVPVTLFVLLQFPLLVEIFISTYGPGIFNRKIERWY</sequence>
<protein>
    <recommendedName>
        <fullName evidence="3">PGG domain-containing protein</fullName>
    </recommendedName>
</protein>
<keyword evidence="1" id="KW-0040">ANK repeat</keyword>
<proteinExistence type="predicted"/>
<dbReference type="InterPro" id="IPR002110">
    <property type="entry name" value="Ankyrin_rpt"/>
</dbReference>
<feature type="transmembrane region" description="Helical" evidence="2">
    <location>
        <begin position="690"/>
        <end position="716"/>
    </location>
</feature>
<accession>A0A438HUF0</accession>
<name>A0A438HUF0_VITVI</name>
<evidence type="ECO:0000313" key="4">
    <source>
        <dbReference type="EMBL" id="RVW88086.1"/>
    </source>
</evidence>
<feature type="transmembrane region" description="Helical" evidence="2">
    <location>
        <begin position="608"/>
        <end position="628"/>
    </location>
</feature>
<dbReference type="PANTHER" id="PTHR24177:SF329">
    <property type="entry name" value="ANKYRIN REPEAT PROTEIN"/>
    <property type="match status" value="1"/>
</dbReference>
<dbReference type="Pfam" id="PF12796">
    <property type="entry name" value="Ank_2"/>
    <property type="match status" value="1"/>
</dbReference>
<evidence type="ECO:0000259" key="3">
    <source>
        <dbReference type="Pfam" id="PF13962"/>
    </source>
</evidence>
<evidence type="ECO:0000256" key="2">
    <source>
        <dbReference type="SAM" id="Phobius"/>
    </source>
</evidence>
<dbReference type="AlphaFoldDB" id="A0A438HUF0"/>
<dbReference type="InterPro" id="IPR036770">
    <property type="entry name" value="Ankyrin_rpt-contain_sf"/>
</dbReference>
<feature type="repeat" description="ANK" evidence="1">
    <location>
        <begin position="201"/>
        <end position="224"/>
    </location>
</feature>
<dbReference type="Pfam" id="PF13962">
    <property type="entry name" value="PGG"/>
    <property type="match status" value="1"/>
</dbReference>
<keyword evidence="2" id="KW-0812">Transmembrane</keyword>
<feature type="transmembrane region" description="Helical" evidence="2">
    <location>
        <begin position="648"/>
        <end position="670"/>
    </location>
</feature>
<keyword evidence="2" id="KW-1133">Transmembrane helix</keyword>
<evidence type="ECO:0000313" key="5">
    <source>
        <dbReference type="Proteomes" id="UP000288805"/>
    </source>
</evidence>
<gene>
    <name evidence="4" type="ORF">CK203_044382</name>
</gene>
<dbReference type="PROSITE" id="PS50088">
    <property type="entry name" value="ANK_REPEAT"/>
    <property type="match status" value="1"/>
</dbReference>
<dbReference type="PROSITE" id="PS50297">
    <property type="entry name" value="ANK_REP_REGION"/>
    <property type="match status" value="1"/>
</dbReference>
<dbReference type="EMBL" id="QGNW01000177">
    <property type="protein sequence ID" value="RVW88086.1"/>
    <property type="molecule type" value="Genomic_DNA"/>
</dbReference>
<dbReference type="Proteomes" id="UP000288805">
    <property type="component" value="Unassembled WGS sequence"/>
</dbReference>
<feature type="domain" description="PGG" evidence="3">
    <location>
        <begin position="602"/>
        <end position="713"/>
    </location>
</feature>
<keyword evidence="2" id="KW-0472">Membrane</keyword>
<dbReference type="SMART" id="SM00248">
    <property type="entry name" value="ANK"/>
    <property type="match status" value="4"/>
</dbReference>
<dbReference type="PANTHER" id="PTHR24177">
    <property type="entry name" value="CASKIN"/>
    <property type="match status" value="1"/>
</dbReference>
<dbReference type="SUPFAM" id="SSF48403">
    <property type="entry name" value="Ankyrin repeat"/>
    <property type="match status" value="1"/>
</dbReference>
<organism evidence="4 5">
    <name type="scientific">Vitis vinifera</name>
    <name type="common">Grape</name>
    <dbReference type="NCBI Taxonomy" id="29760"/>
    <lineage>
        <taxon>Eukaryota</taxon>
        <taxon>Viridiplantae</taxon>
        <taxon>Streptophyta</taxon>
        <taxon>Embryophyta</taxon>
        <taxon>Tracheophyta</taxon>
        <taxon>Spermatophyta</taxon>
        <taxon>Magnoliopsida</taxon>
        <taxon>eudicotyledons</taxon>
        <taxon>Gunneridae</taxon>
        <taxon>Pentapetalae</taxon>
        <taxon>rosids</taxon>
        <taxon>Vitales</taxon>
        <taxon>Vitaceae</taxon>
        <taxon>Viteae</taxon>
        <taxon>Vitis</taxon>
    </lineage>
</organism>
<dbReference type="Gene3D" id="1.25.40.20">
    <property type="entry name" value="Ankyrin repeat-containing domain"/>
    <property type="match status" value="2"/>
</dbReference>
<feature type="transmembrane region" description="Helical" evidence="2">
    <location>
        <begin position="728"/>
        <end position="752"/>
    </location>
</feature>
<dbReference type="InterPro" id="IPR026961">
    <property type="entry name" value="PGG_dom"/>
</dbReference>
<evidence type="ECO:0000256" key="1">
    <source>
        <dbReference type="PROSITE-ProRule" id="PRU00023"/>
    </source>
</evidence>
<comment type="caution">
    <text evidence="4">The sequence shown here is derived from an EMBL/GenBank/DDBJ whole genome shotgun (WGS) entry which is preliminary data.</text>
</comment>